<evidence type="ECO:0000256" key="3">
    <source>
        <dbReference type="ARBA" id="ARBA00022679"/>
    </source>
</evidence>
<name>A0A7H1NPB7_9PROT</name>
<organism evidence="9 10">
    <name type="scientific">Entomobacter blattae</name>
    <dbReference type="NCBI Taxonomy" id="2762277"/>
    <lineage>
        <taxon>Bacteria</taxon>
        <taxon>Pseudomonadati</taxon>
        <taxon>Pseudomonadota</taxon>
        <taxon>Alphaproteobacteria</taxon>
        <taxon>Acetobacterales</taxon>
        <taxon>Acetobacteraceae</taxon>
        <taxon>Entomobacter</taxon>
    </lineage>
</organism>
<comment type="catalytic activity">
    <reaction evidence="5 6">
        <text>holo-[ACP] + malonyl-CoA = malonyl-[ACP] + CoA</text>
        <dbReference type="Rhea" id="RHEA:41792"/>
        <dbReference type="Rhea" id="RHEA-COMP:9623"/>
        <dbReference type="Rhea" id="RHEA-COMP:9685"/>
        <dbReference type="ChEBI" id="CHEBI:57287"/>
        <dbReference type="ChEBI" id="CHEBI:57384"/>
        <dbReference type="ChEBI" id="CHEBI:64479"/>
        <dbReference type="ChEBI" id="CHEBI:78449"/>
        <dbReference type="EC" id="2.3.1.39"/>
    </reaction>
</comment>
<dbReference type="EC" id="2.3.1.39" evidence="1 6"/>
<keyword evidence="3 6" id="KW-0808">Transferase</keyword>
<dbReference type="EMBL" id="CP060244">
    <property type="protein sequence ID" value="QNT77627.1"/>
    <property type="molecule type" value="Genomic_DNA"/>
</dbReference>
<dbReference type="InterPro" id="IPR004410">
    <property type="entry name" value="Malonyl_CoA-ACP_transAc_FabD"/>
</dbReference>
<dbReference type="RefSeq" id="WP_203414066.1">
    <property type="nucleotide sequence ID" value="NZ_CP060244.1"/>
</dbReference>
<dbReference type="PANTHER" id="PTHR42681:SF1">
    <property type="entry name" value="MALONYL-COA-ACYL CARRIER PROTEIN TRANSACYLASE, MITOCHONDRIAL"/>
    <property type="match status" value="1"/>
</dbReference>
<proteinExistence type="inferred from homology"/>
<evidence type="ECO:0000256" key="4">
    <source>
        <dbReference type="ARBA" id="ARBA00023315"/>
    </source>
</evidence>
<feature type="active site" evidence="7">
    <location>
        <position position="209"/>
    </location>
</feature>
<keyword evidence="10" id="KW-1185">Reference proteome</keyword>
<evidence type="ECO:0000256" key="7">
    <source>
        <dbReference type="PIRSR" id="PIRSR000446-1"/>
    </source>
</evidence>
<reference evidence="9 10" key="1">
    <citation type="submission" date="2020-08" db="EMBL/GenBank/DDBJ databases">
        <title>Complete genome sequence of Entomobacter blattae G55GP.</title>
        <authorList>
            <person name="Poehlein A."/>
            <person name="Guzman J."/>
            <person name="Daniel R."/>
            <person name="Vilcinskas A."/>
        </authorList>
    </citation>
    <scope>NUCLEOTIDE SEQUENCE [LARGE SCALE GENOMIC DNA]</scope>
    <source>
        <strain evidence="9 10">G55GP</strain>
    </source>
</reference>
<dbReference type="Pfam" id="PF00698">
    <property type="entry name" value="Acyl_transf_1"/>
    <property type="match status" value="1"/>
</dbReference>
<feature type="domain" description="Malonyl-CoA:ACP transacylase (MAT)" evidence="8">
    <location>
        <begin position="7"/>
        <end position="309"/>
    </location>
</feature>
<evidence type="ECO:0000256" key="1">
    <source>
        <dbReference type="ARBA" id="ARBA00013258"/>
    </source>
</evidence>
<dbReference type="Proteomes" id="UP000516349">
    <property type="component" value="Chromosome"/>
</dbReference>
<dbReference type="FunFam" id="3.30.70.250:FF:000001">
    <property type="entry name" value="Malonyl CoA-acyl carrier protein transacylase"/>
    <property type="match status" value="1"/>
</dbReference>
<sequence>MSVYAFIFPGQGSQYVGMGRDLAASFASAREVFDEVDDALSFRLSRLMFNGPMEELTLSANAQPALMAVSMAVMRVLVVEGGIDPKRIVTAYAGHSLGEYSALIAAQCLDIATAARLLRLRGEAMQKACEKRESGMAALLGVDLAQAQDICQEAQESEPAGSVVEIANDNGGGQVVISGDLDAVKNAVEKAKARGVRRALLLPVSGAFHSSLMAPAAKIVEEALRKVHFHTPVLPVVMNVVADYVRDASKISHLLVKQVTGTVRWRESMEFMLEHNIDSFVEIGAGKVLSGLVKRIAPDADSYTVGTPEEVEAILKIF</sequence>
<dbReference type="InterPro" id="IPR016035">
    <property type="entry name" value="Acyl_Trfase/lysoPLipase"/>
</dbReference>
<feature type="active site" evidence="7">
    <location>
        <position position="96"/>
    </location>
</feature>
<dbReference type="KEGG" id="ebla:JGUZn3_03760"/>
<dbReference type="GO" id="GO:0005829">
    <property type="term" value="C:cytosol"/>
    <property type="evidence" value="ECO:0007669"/>
    <property type="project" value="TreeGrafter"/>
</dbReference>
<evidence type="ECO:0000313" key="9">
    <source>
        <dbReference type="EMBL" id="QNT77627.1"/>
    </source>
</evidence>
<dbReference type="PIRSF" id="PIRSF000446">
    <property type="entry name" value="Mct"/>
    <property type="match status" value="1"/>
</dbReference>
<dbReference type="InterPro" id="IPR001227">
    <property type="entry name" value="Ac_transferase_dom_sf"/>
</dbReference>
<dbReference type="InterPro" id="IPR016036">
    <property type="entry name" value="Malonyl_transacylase_ACP-bd"/>
</dbReference>
<dbReference type="GO" id="GO:0006633">
    <property type="term" value="P:fatty acid biosynthetic process"/>
    <property type="evidence" value="ECO:0007669"/>
    <property type="project" value="TreeGrafter"/>
</dbReference>
<dbReference type="InterPro" id="IPR050858">
    <property type="entry name" value="Mal-CoA-ACP_Trans/PKS_FabD"/>
</dbReference>
<evidence type="ECO:0000256" key="2">
    <source>
        <dbReference type="ARBA" id="ARBA00018953"/>
    </source>
</evidence>
<dbReference type="NCBIfam" id="TIGR00128">
    <property type="entry name" value="fabD"/>
    <property type="match status" value="1"/>
</dbReference>
<dbReference type="InterPro" id="IPR014043">
    <property type="entry name" value="Acyl_transferase_dom"/>
</dbReference>
<dbReference type="SMART" id="SM00827">
    <property type="entry name" value="PKS_AT"/>
    <property type="match status" value="1"/>
</dbReference>
<gene>
    <name evidence="9" type="primary">fabD</name>
    <name evidence="9" type="ORF">JGUZn3_03760</name>
</gene>
<dbReference type="InterPro" id="IPR024925">
    <property type="entry name" value="Malonyl_CoA-ACP_transAc"/>
</dbReference>
<keyword evidence="4 6" id="KW-0012">Acyltransferase</keyword>
<dbReference type="Gene3D" id="3.40.366.10">
    <property type="entry name" value="Malonyl-Coenzyme A Acyl Carrier Protein, domain 2"/>
    <property type="match status" value="1"/>
</dbReference>
<dbReference type="GO" id="GO:0004314">
    <property type="term" value="F:[acyl-carrier-protein] S-malonyltransferase activity"/>
    <property type="evidence" value="ECO:0007669"/>
    <property type="project" value="UniProtKB-EC"/>
</dbReference>
<dbReference type="SUPFAM" id="SSF52151">
    <property type="entry name" value="FabD/lysophospholipase-like"/>
    <property type="match status" value="1"/>
</dbReference>
<dbReference type="AlphaFoldDB" id="A0A7H1NPB7"/>
<protein>
    <recommendedName>
        <fullName evidence="2 6">Malonyl CoA-acyl carrier protein transacylase</fullName>
        <ecNumber evidence="1 6">2.3.1.39</ecNumber>
    </recommendedName>
</protein>
<dbReference type="SUPFAM" id="SSF55048">
    <property type="entry name" value="Probable ACP-binding domain of malonyl-CoA ACP transacylase"/>
    <property type="match status" value="1"/>
</dbReference>
<accession>A0A7H1NPB7</accession>
<comment type="similarity">
    <text evidence="6">Belongs to the fabD family.</text>
</comment>
<evidence type="ECO:0000256" key="6">
    <source>
        <dbReference type="PIRNR" id="PIRNR000446"/>
    </source>
</evidence>
<dbReference type="PANTHER" id="PTHR42681">
    <property type="entry name" value="MALONYL-COA-ACYL CARRIER PROTEIN TRANSACYLASE, MITOCHONDRIAL"/>
    <property type="match status" value="1"/>
</dbReference>
<evidence type="ECO:0000313" key="10">
    <source>
        <dbReference type="Proteomes" id="UP000516349"/>
    </source>
</evidence>
<evidence type="ECO:0000256" key="5">
    <source>
        <dbReference type="ARBA" id="ARBA00048462"/>
    </source>
</evidence>
<dbReference type="Gene3D" id="3.30.70.250">
    <property type="entry name" value="Malonyl-CoA ACP transacylase, ACP-binding"/>
    <property type="match status" value="1"/>
</dbReference>
<evidence type="ECO:0000259" key="8">
    <source>
        <dbReference type="SMART" id="SM00827"/>
    </source>
</evidence>